<dbReference type="Proteomes" id="UP000284403">
    <property type="component" value="Unassembled WGS sequence"/>
</dbReference>
<evidence type="ECO:0000313" key="2">
    <source>
        <dbReference type="Proteomes" id="UP000284403"/>
    </source>
</evidence>
<protein>
    <submittedName>
        <fullName evidence="1">Putative fucose kinase</fullName>
        <ecNumber evidence="1">2.7.1.52</ecNumber>
    </submittedName>
</protein>
<proteinExistence type="predicted"/>
<dbReference type="EC" id="2.7.1.52" evidence="1"/>
<dbReference type="Gene3D" id="3.30.230.120">
    <property type="match status" value="1"/>
</dbReference>
<organism evidence="1 2">
    <name type="scientific">Trypanosoma conorhini</name>
    <dbReference type="NCBI Taxonomy" id="83891"/>
    <lineage>
        <taxon>Eukaryota</taxon>
        <taxon>Discoba</taxon>
        <taxon>Euglenozoa</taxon>
        <taxon>Kinetoplastea</taxon>
        <taxon>Metakinetoplastina</taxon>
        <taxon>Trypanosomatida</taxon>
        <taxon>Trypanosomatidae</taxon>
        <taxon>Trypanosoma</taxon>
    </lineage>
</organism>
<dbReference type="OrthoDB" id="252561at2759"/>
<keyword evidence="1" id="KW-0418">Kinase</keyword>
<sequence>MCRQAVNLHDAIARGEFERHGGLIGVAWEQRKRLDAEASSAAAADIISRVENDVWVLRLAGADGGCFYMAAKDVGAAQRIWGELTVNPPNATARFVEMGVCHCGIEVKRM</sequence>
<dbReference type="GO" id="GO:0050201">
    <property type="term" value="F:fucokinase activity"/>
    <property type="evidence" value="ECO:0007669"/>
    <property type="project" value="UniProtKB-EC"/>
</dbReference>
<dbReference type="GeneID" id="40317835"/>
<dbReference type="EMBL" id="MKKU01000210">
    <property type="protein sequence ID" value="RNF19289.1"/>
    <property type="molecule type" value="Genomic_DNA"/>
</dbReference>
<keyword evidence="1" id="KW-0808">Transferase</keyword>
<reference evidence="1 2" key="1">
    <citation type="journal article" date="2018" name="BMC Genomics">
        <title>Genomic comparison of Trypanosoma conorhini and Trypanosoma rangeli to Trypanosoma cruzi strains of high and low virulence.</title>
        <authorList>
            <person name="Bradwell K.R."/>
            <person name="Koparde V.N."/>
            <person name="Matveyev A.V."/>
            <person name="Serrano M.G."/>
            <person name="Alves J.M."/>
            <person name="Parikh H."/>
            <person name="Huang B."/>
            <person name="Lee V."/>
            <person name="Espinosa-Alvarez O."/>
            <person name="Ortiz P.A."/>
            <person name="Costa-Martins A.G."/>
            <person name="Teixeira M.M."/>
            <person name="Buck G.A."/>
        </authorList>
    </citation>
    <scope>NUCLEOTIDE SEQUENCE [LARGE SCALE GENOMIC DNA]</scope>
    <source>
        <strain evidence="1 2">025E</strain>
    </source>
</reference>
<dbReference type="AlphaFoldDB" id="A0A3R7LA46"/>
<dbReference type="RefSeq" id="XP_029228780.1">
    <property type="nucleotide sequence ID" value="XM_029371136.1"/>
</dbReference>
<name>A0A3R7LA46_9TRYP</name>
<accession>A0A3R7LA46</accession>
<keyword evidence="2" id="KW-1185">Reference proteome</keyword>
<comment type="caution">
    <text evidence="1">The sequence shown here is derived from an EMBL/GenBank/DDBJ whole genome shotgun (WGS) entry which is preliminary data.</text>
</comment>
<gene>
    <name evidence="1" type="ORF">Tco025E_04224</name>
</gene>
<evidence type="ECO:0000313" key="1">
    <source>
        <dbReference type="EMBL" id="RNF19289.1"/>
    </source>
</evidence>